<evidence type="ECO:0000313" key="1">
    <source>
        <dbReference type="EMBL" id="MPC61554.1"/>
    </source>
</evidence>
<accession>A0A5B7GY74</accession>
<name>A0A5B7GY74_PORTR</name>
<sequence length="63" mass="7023">MTHEHLTTGSRVADPGGAALVLDCRRSGVGRVLWNGRGWMRLEMDLGALHEVVVRERSFKGYD</sequence>
<organism evidence="1 2">
    <name type="scientific">Portunus trituberculatus</name>
    <name type="common">Swimming crab</name>
    <name type="synonym">Neptunus trituberculatus</name>
    <dbReference type="NCBI Taxonomy" id="210409"/>
    <lineage>
        <taxon>Eukaryota</taxon>
        <taxon>Metazoa</taxon>
        <taxon>Ecdysozoa</taxon>
        <taxon>Arthropoda</taxon>
        <taxon>Crustacea</taxon>
        <taxon>Multicrustacea</taxon>
        <taxon>Malacostraca</taxon>
        <taxon>Eumalacostraca</taxon>
        <taxon>Eucarida</taxon>
        <taxon>Decapoda</taxon>
        <taxon>Pleocyemata</taxon>
        <taxon>Brachyura</taxon>
        <taxon>Eubrachyura</taxon>
        <taxon>Portunoidea</taxon>
        <taxon>Portunidae</taxon>
        <taxon>Portuninae</taxon>
        <taxon>Portunus</taxon>
    </lineage>
</organism>
<evidence type="ECO:0000313" key="2">
    <source>
        <dbReference type="Proteomes" id="UP000324222"/>
    </source>
</evidence>
<comment type="caution">
    <text evidence="1">The sequence shown here is derived from an EMBL/GenBank/DDBJ whole genome shotgun (WGS) entry which is preliminary data.</text>
</comment>
<gene>
    <name evidence="1" type="ORF">E2C01_055627</name>
</gene>
<keyword evidence="2" id="KW-1185">Reference proteome</keyword>
<protein>
    <submittedName>
        <fullName evidence="1">Uncharacterized protein</fullName>
    </submittedName>
</protein>
<dbReference type="AlphaFoldDB" id="A0A5B7GY74"/>
<dbReference type="EMBL" id="VSRR010018646">
    <property type="protein sequence ID" value="MPC61554.1"/>
    <property type="molecule type" value="Genomic_DNA"/>
</dbReference>
<dbReference type="Proteomes" id="UP000324222">
    <property type="component" value="Unassembled WGS sequence"/>
</dbReference>
<proteinExistence type="predicted"/>
<reference evidence="1 2" key="1">
    <citation type="submission" date="2019-05" db="EMBL/GenBank/DDBJ databases">
        <title>Another draft genome of Portunus trituberculatus and its Hox gene families provides insights of decapod evolution.</title>
        <authorList>
            <person name="Jeong J.-H."/>
            <person name="Song I."/>
            <person name="Kim S."/>
            <person name="Choi T."/>
            <person name="Kim D."/>
            <person name="Ryu S."/>
            <person name="Kim W."/>
        </authorList>
    </citation>
    <scope>NUCLEOTIDE SEQUENCE [LARGE SCALE GENOMIC DNA]</scope>
    <source>
        <tissue evidence="1">Muscle</tissue>
    </source>
</reference>